<dbReference type="EMBL" id="LGRX02035171">
    <property type="protein sequence ID" value="KAK3236038.1"/>
    <property type="molecule type" value="Genomic_DNA"/>
</dbReference>
<protein>
    <submittedName>
        <fullName evidence="1">Uncharacterized protein</fullName>
    </submittedName>
</protein>
<dbReference type="AlphaFoldDB" id="A0AAE0BG61"/>
<keyword evidence="2" id="KW-1185">Reference proteome</keyword>
<organism evidence="1 2">
    <name type="scientific">Cymbomonas tetramitiformis</name>
    <dbReference type="NCBI Taxonomy" id="36881"/>
    <lineage>
        <taxon>Eukaryota</taxon>
        <taxon>Viridiplantae</taxon>
        <taxon>Chlorophyta</taxon>
        <taxon>Pyramimonadophyceae</taxon>
        <taxon>Pyramimonadales</taxon>
        <taxon>Pyramimonadaceae</taxon>
        <taxon>Cymbomonas</taxon>
    </lineage>
</organism>
<gene>
    <name evidence="1" type="ORF">CYMTET_53806</name>
</gene>
<evidence type="ECO:0000313" key="2">
    <source>
        <dbReference type="Proteomes" id="UP001190700"/>
    </source>
</evidence>
<reference evidence="1 2" key="1">
    <citation type="journal article" date="2015" name="Genome Biol. Evol.">
        <title>Comparative Genomics of a Bacterivorous Green Alga Reveals Evolutionary Causalities and Consequences of Phago-Mixotrophic Mode of Nutrition.</title>
        <authorList>
            <person name="Burns J.A."/>
            <person name="Paasch A."/>
            <person name="Narechania A."/>
            <person name="Kim E."/>
        </authorList>
    </citation>
    <scope>NUCLEOTIDE SEQUENCE [LARGE SCALE GENOMIC DNA]</scope>
    <source>
        <strain evidence="1 2">PLY_AMNH</strain>
    </source>
</reference>
<proteinExistence type="predicted"/>
<name>A0AAE0BG61_9CHLO</name>
<evidence type="ECO:0000313" key="1">
    <source>
        <dbReference type="EMBL" id="KAK3236038.1"/>
    </source>
</evidence>
<sequence>MDKKTSSEQANKEYEQWMQIIRYPEKYTLQPDPRKNIQIIKIAGVSFYTAHIGTSYEWNEYKKIQQTLKTQKTSDLLSDAVVSYAYRYVNDEHLHMKLVQKYDNKLFQSFIMINDLKRGNSHPKLPLNISDCVYAQYFKSMKNKKKKNLPREFDNFPPAACTPTICVRYFYSRFEPKFFRSLTSIDHTDGQNSNIAKKRQLQSKLCHSKIYEGKKQKTEAPSTQCRLHFPLCDVNLETNDTQGQDSAFQTYFDQHVQSSINELTENYENKQIYIPDVYDTNNSGLYEPVSLTKMTLDTLRKINSVIFDNKDNIKKSTEVSEMSSMDSENGVSLTQAPDLHTQADTVKKEIRKIAQKCAQEMCALFMHQLKDINARLIAVETDT</sequence>
<accession>A0AAE0BG61</accession>
<comment type="caution">
    <text evidence="1">The sequence shown here is derived from an EMBL/GenBank/DDBJ whole genome shotgun (WGS) entry which is preliminary data.</text>
</comment>
<dbReference type="Proteomes" id="UP001190700">
    <property type="component" value="Unassembled WGS sequence"/>
</dbReference>